<evidence type="ECO:0000256" key="1">
    <source>
        <dbReference type="ARBA" id="ARBA00005536"/>
    </source>
</evidence>
<feature type="compositionally biased region" description="Basic and acidic residues" evidence="2">
    <location>
        <begin position="235"/>
        <end position="244"/>
    </location>
</feature>
<feature type="region of interest" description="Disordered" evidence="2">
    <location>
        <begin position="235"/>
        <end position="258"/>
    </location>
</feature>
<feature type="region of interest" description="Disordered" evidence="2">
    <location>
        <begin position="272"/>
        <end position="329"/>
    </location>
</feature>
<feature type="compositionally biased region" description="Low complexity" evidence="2">
    <location>
        <begin position="664"/>
        <end position="675"/>
    </location>
</feature>
<dbReference type="GO" id="GO:0015031">
    <property type="term" value="P:protein transport"/>
    <property type="evidence" value="ECO:0007669"/>
    <property type="project" value="InterPro"/>
</dbReference>
<dbReference type="ExpressionAtlas" id="A0A3L6F321">
    <property type="expression patterns" value="baseline and differential"/>
</dbReference>
<proteinExistence type="inferred from homology"/>
<sequence length="718" mass="81531">MFDSLLNSKFYNKCKHAIKCTRTRLDLLRRKKQAMVKFLKKDVADLLTSGLESHAFARWHRTGRIYVGFSKLNRTEEPMTKCRRHVMVFVMMEGLIIEMNQASCYDTIEEYCEYIVKQLSHMQKESECPQEALEAVSTLIFAAARFPDLPELCDLRHIFTERYGSSVEPFVNSEFVQNLQNKSFTDEEKLRVMKRVAEEFSVPFDSRALQWKITCGSQNKHDLPKKSSLKYDMERDGHKVDRHAVHERKSKAMPEGYEQKQEMNVKPKDIHVVPDGIGQLGEKNRKNYSDKPSERRHVDNPLPPLDMKEKNGQKEIKKSGKKDSDRRRELMDVEVLDINGLKKQDVGAMKPSGGPDRSWGHADLGLKTLCIEKQEIDPISTLNGKAVNKPPPYSKPYRAPMGEKVAEDRQPVPEKTTNMRPPYVKPNFEKHANQGANGHKQSGTEETIYQKREPIYDPVSVRSRVPRPPAHADEYAGMEEKMANQAPDGRRRHSSKRNGAHDNHDQRVAHVVPPLEGMGVDDDINNARPFHRVPSERRKHKSRQNGSTSGSDYNWASEGHESDGDDVNTSIDFGNLLPRAPSSHRKHRSRSADPRKAGGRGDDEERMMDKLLMHYSKKGLDREERKERANKSRTPFPRDDQRGDGAGELSSKGGGASAHRPERAASLPSESASPKAKAKAKPPARSMSMQPEMSRGNVHPSMPDFDELAARISALRNA</sequence>
<feature type="region of interest" description="Disordered" evidence="2">
    <location>
        <begin position="382"/>
        <end position="705"/>
    </location>
</feature>
<evidence type="ECO:0008006" key="5">
    <source>
        <dbReference type="Google" id="ProtNLM"/>
    </source>
</evidence>
<dbReference type="EMBL" id="NCVQ01000005">
    <property type="protein sequence ID" value="PWZ27390.1"/>
    <property type="molecule type" value="Genomic_DNA"/>
</dbReference>
<dbReference type="Proteomes" id="UP000251960">
    <property type="component" value="Chromosome 4"/>
</dbReference>
<dbReference type="InterPro" id="IPR042277">
    <property type="entry name" value="IST1-like"/>
</dbReference>
<feature type="compositionally biased region" description="Basic and acidic residues" evidence="2">
    <location>
        <begin position="499"/>
        <end position="508"/>
    </location>
</feature>
<accession>A0A3L6F321</accession>
<comment type="similarity">
    <text evidence="1">Belongs to the IST1 family.</text>
</comment>
<dbReference type="AlphaFoldDB" id="A0A3L6F321"/>
<evidence type="ECO:0000256" key="2">
    <source>
        <dbReference type="SAM" id="MobiDB-lite"/>
    </source>
</evidence>
<evidence type="ECO:0000313" key="3">
    <source>
        <dbReference type="EMBL" id="PWZ27390.1"/>
    </source>
</evidence>
<feature type="compositionally biased region" description="Basic and acidic residues" evidence="2">
    <location>
        <begin position="590"/>
        <end position="645"/>
    </location>
</feature>
<name>A0A3L6F321_MAIZE</name>
<feature type="compositionally biased region" description="Polar residues" evidence="2">
    <location>
        <begin position="434"/>
        <end position="447"/>
    </location>
</feature>
<organism evidence="3 4">
    <name type="scientific">Zea mays</name>
    <name type="common">Maize</name>
    <dbReference type="NCBI Taxonomy" id="4577"/>
    <lineage>
        <taxon>Eukaryota</taxon>
        <taxon>Viridiplantae</taxon>
        <taxon>Streptophyta</taxon>
        <taxon>Embryophyta</taxon>
        <taxon>Tracheophyta</taxon>
        <taxon>Spermatophyta</taxon>
        <taxon>Magnoliopsida</taxon>
        <taxon>Liliopsida</taxon>
        <taxon>Poales</taxon>
        <taxon>Poaceae</taxon>
        <taxon>PACMAD clade</taxon>
        <taxon>Panicoideae</taxon>
        <taxon>Andropogonodae</taxon>
        <taxon>Andropogoneae</taxon>
        <taxon>Tripsacinae</taxon>
        <taxon>Zea</taxon>
    </lineage>
</organism>
<feature type="compositionally biased region" description="Polar residues" evidence="2">
    <location>
        <begin position="544"/>
        <end position="554"/>
    </location>
</feature>
<feature type="compositionally biased region" description="Basic and acidic residues" evidence="2">
    <location>
        <begin position="282"/>
        <end position="299"/>
    </location>
</feature>
<dbReference type="Gene3D" id="1.20.1260.60">
    <property type="entry name" value="Vacuolar protein sorting-associated protein Ist1"/>
    <property type="match status" value="1"/>
</dbReference>
<gene>
    <name evidence="3" type="ORF">Zm00014a_001613</name>
</gene>
<dbReference type="PANTHER" id="PTHR12161">
    <property type="entry name" value="IST1 FAMILY MEMBER"/>
    <property type="match status" value="1"/>
</dbReference>
<feature type="compositionally biased region" description="Basic and acidic residues" evidence="2">
    <location>
        <begin position="470"/>
        <end position="482"/>
    </location>
</feature>
<evidence type="ECO:0000313" key="4">
    <source>
        <dbReference type="Proteomes" id="UP000251960"/>
    </source>
</evidence>
<dbReference type="Pfam" id="PF03398">
    <property type="entry name" value="Ist1"/>
    <property type="match status" value="1"/>
</dbReference>
<dbReference type="PANTHER" id="PTHR12161:SF14">
    <property type="entry name" value="REGULATOR OF VPS4 ACTIVITY IN THE MVB PATHWAY PROTEIN"/>
    <property type="match status" value="1"/>
</dbReference>
<feature type="compositionally biased region" description="Basic and acidic residues" evidence="2">
    <location>
        <begin position="306"/>
        <end position="329"/>
    </location>
</feature>
<reference evidence="3 4" key="1">
    <citation type="journal article" date="2018" name="Nat. Genet.">
        <title>Extensive intraspecific gene order and gene structural variations between Mo17 and other maize genomes.</title>
        <authorList>
            <person name="Sun S."/>
            <person name="Zhou Y."/>
            <person name="Chen J."/>
            <person name="Shi J."/>
            <person name="Zhao H."/>
            <person name="Zhao H."/>
            <person name="Song W."/>
            <person name="Zhang M."/>
            <person name="Cui Y."/>
            <person name="Dong X."/>
            <person name="Liu H."/>
            <person name="Ma X."/>
            <person name="Jiao Y."/>
            <person name="Wang B."/>
            <person name="Wei X."/>
            <person name="Stein J.C."/>
            <person name="Glaubitz J.C."/>
            <person name="Lu F."/>
            <person name="Yu G."/>
            <person name="Liang C."/>
            <person name="Fengler K."/>
            <person name="Li B."/>
            <person name="Rafalski A."/>
            <person name="Schnable P.S."/>
            <person name="Ware D.H."/>
            <person name="Buckler E.S."/>
            <person name="Lai J."/>
        </authorList>
    </citation>
    <scope>NUCLEOTIDE SEQUENCE [LARGE SCALE GENOMIC DNA]</scope>
    <source>
        <strain evidence="4">cv. Missouri 17</strain>
        <tissue evidence="3">Seedling</tissue>
    </source>
</reference>
<dbReference type="InterPro" id="IPR005061">
    <property type="entry name" value="Ist1"/>
</dbReference>
<protein>
    <recommendedName>
        <fullName evidence="5">Regulator of Vps4 activity in the MVB pathway protein</fullName>
    </recommendedName>
</protein>
<comment type="caution">
    <text evidence="3">The sequence shown here is derived from an EMBL/GenBank/DDBJ whole genome shotgun (WGS) entry which is preliminary data.</text>
</comment>